<sequence>MYAMVGTVNQTQVAEKNVSDTLIGAIQVFGGTVLANRIETYYVTGSRQVVSPLSTYDLEIIMRGNNVSLVPFWKQNLDDARSAYNGTWQFYGGLYSLTEPTVVNCSNLPPESLVVTRQWSGVSLPGVKATYVCDRTQYVSPHGKGISTCSHDTLKWNDLEAGITCKEGCEADPPSRPLNANWTWDSKTYDVNTRVDYTCLPGYRSGDGSNAFSICDLSGKWTVLPPTYFCTELPCLDPIPQVPSQAISDFKEERRIAGSVITYTCIPGFIGTGKSDMTVTCSKGNWTQPTIKNWNCTNVNAINLAEMIQGEMDIPDQLLTPDERQRKYAMNNRISYFWYCTLPAMAGMVAVMVVCLCCTRTDSPLYNFCGGYKPDAFNYQHFKKNFRKQGNGF</sequence>
<keyword evidence="8" id="KW-1185">Reference proteome</keyword>
<feature type="domain" description="Sushi" evidence="7">
    <location>
        <begin position="233"/>
        <end position="298"/>
    </location>
</feature>
<protein>
    <submittedName>
        <fullName evidence="9">Uncharacterized protein LOC108672406</fullName>
    </submittedName>
</protein>
<proteinExistence type="predicted"/>
<gene>
    <name evidence="9" type="primary">LOC108672406</name>
</gene>
<feature type="domain" description="Sushi" evidence="7">
    <location>
        <begin position="167"/>
        <end position="232"/>
    </location>
</feature>
<organism evidence="8 9">
    <name type="scientific">Hyalella azteca</name>
    <name type="common">Amphipod</name>
    <dbReference type="NCBI Taxonomy" id="294128"/>
    <lineage>
        <taxon>Eukaryota</taxon>
        <taxon>Metazoa</taxon>
        <taxon>Ecdysozoa</taxon>
        <taxon>Arthropoda</taxon>
        <taxon>Crustacea</taxon>
        <taxon>Multicrustacea</taxon>
        <taxon>Malacostraca</taxon>
        <taxon>Eumalacostraca</taxon>
        <taxon>Peracarida</taxon>
        <taxon>Amphipoda</taxon>
        <taxon>Senticaudata</taxon>
        <taxon>Talitrida</taxon>
        <taxon>Talitroidea</taxon>
        <taxon>Hyalellidae</taxon>
        <taxon>Hyalella</taxon>
    </lineage>
</organism>
<dbReference type="CDD" id="cd00033">
    <property type="entry name" value="CCP"/>
    <property type="match status" value="2"/>
</dbReference>
<feature type="transmembrane region" description="Helical" evidence="6">
    <location>
        <begin position="336"/>
        <end position="358"/>
    </location>
</feature>
<dbReference type="OrthoDB" id="6381661at2759"/>
<keyword evidence="6" id="KW-0472">Membrane</keyword>
<evidence type="ECO:0000256" key="3">
    <source>
        <dbReference type="ARBA" id="ARBA00023157"/>
    </source>
</evidence>
<evidence type="ECO:0000313" key="8">
    <source>
        <dbReference type="Proteomes" id="UP000694843"/>
    </source>
</evidence>
<dbReference type="PANTHER" id="PTHR19325">
    <property type="entry name" value="COMPLEMENT COMPONENT-RELATED SUSHI DOMAIN-CONTAINING"/>
    <property type="match status" value="1"/>
</dbReference>
<dbReference type="InterPro" id="IPR035976">
    <property type="entry name" value="Sushi/SCR/CCP_sf"/>
</dbReference>
<keyword evidence="6" id="KW-0812">Transmembrane</keyword>
<evidence type="ECO:0000256" key="6">
    <source>
        <dbReference type="SAM" id="Phobius"/>
    </source>
</evidence>
<dbReference type="GeneID" id="108672406"/>
<accession>A0A8B7NR39</accession>
<evidence type="ECO:0000256" key="1">
    <source>
        <dbReference type="ARBA" id="ARBA00022659"/>
    </source>
</evidence>
<keyword evidence="4" id="KW-0325">Glycoprotein</keyword>
<evidence type="ECO:0000313" key="9">
    <source>
        <dbReference type="RefSeq" id="XP_018015541.1"/>
    </source>
</evidence>
<dbReference type="InterPro" id="IPR000436">
    <property type="entry name" value="Sushi_SCR_CCP_dom"/>
</dbReference>
<dbReference type="Pfam" id="PF00084">
    <property type="entry name" value="Sushi"/>
    <property type="match status" value="2"/>
</dbReference>
<keyword evidence="3" id="KW-1015">Disulfide bond</keyword>
<dbReference type="SMART" id="SM00032">
    <property type="entry name" value="CCP"/>
    <property type="match status" value="3"/>
</dbReference>
<dbReference type="RefSeq" id="XP_018015541.1">
    <property type="nucleotide sequence ID" value="XM_018160052.2"/>
</dbReference>
<keyword evidence="6" id="KW-1133">Transmembrane helix</keyword>
<name>A0A8B7NR39_HYAAZ</name>
<dbReference type="PROSITE" id="PS50923">
    <property type="entry name" value="SUSHI"/>
    <property type="match status" value="2"/>
</dbReference>
<keyword evidence="1 5" id="KW-0768">Sushi</keyword>
<dbReference type="InterPro" id="IPR050350">
    <property type="entry name" value="Compl-Cell_Adhes-Reg"/>
</dbReference>
<evidence type="ECO:0000256" key="4">
    <source>
        <dbReference type="ARBA" id="ARBA00023180"/>
    </source>
</evidence>
<keyword evidence="2" id="KW-0677">Repeat</keyword>
<evidence type="ECO:0000256" key="2">
    <source>
        <dbReference type="ARBA" id="ARBA00022737"/>
    </source>
</evidence>
<evidence type="ECO:0000256" key="5">
    <source>
        <dbReference type="PROSITE-ProRule" id="PRU00302"/>
    </source>
</evidence>
<dbReference type="SUPFAM" id="SSF57535">
    <property type="entry name" value="Complement control module/SCR domain"/>
    <property type="match status" value="2"/>
</dbReference>
<dbReference type="AlphaFoldDB" id="A0A8B7NR39"/>
<evidence type="ECO:0000259" key="7">
    <source>
        <dbReference type="PROSITE" id="PS50923"/>
    </source>
</evidence>
<dbReference type="PANTHER" id="PTHR19325:SF575">
    <property type="entry name" value="LOCOMOTION-RELATED PROTEIN HIKARU GENKI"/>
    <property type="match status" value="1"/>
</dbReference>
<comment type="caution">
    <text evidence="5">Lacks conserved residue(s) required for the propagation of feature annotation.</text>
</comment>
<dbReference type="Gene3D" id="2.10.70.10">
    <property type="entry name" value="Complement Module, domain 1"/>
    <property type="match status" value="2"/>
</dbReference>
<dbReference type="Proteomes" id="UP000694843">
    <property type="component" value="Unplaced"/>
</dbReference>
<dbReference type="KEGG" id="hazt:108672406"/>
<reference evidence="9" key="1">
    <citation type="submission" date="2025-08" db="UniProtKB">
        <authorList>
            <consortium name="RefSeq"/>
        </authorList>
    </citation>
    <scope>IDENTIFICATION</scope>
    <source>
        <tissue evidence="9">Whole organism</tissue>
    </source>
</reference>